<dbReference type="GO" id="GO:0022857">
    <property type="term" value="F:transmembrane transporter activity"/>
    <property type="evidence" value="ECO:0007669"/>
    <property type="project" value="UniProtKB-UniRule"/>
</dbReference>
<reference evidence="9 10" key="1">
    <citation type="submission" date="2019-03" db="EMBL/GenBank/DDBJ databases">
        <title>Genomic Encyclopedia of Type Strains, Phase IV (KMG-IV): sequencing the most valuable type-strain genomes for metagenomic binning, comparative biology and taxonomic classification.</title>
        <authorList>
            <person name="Goeker M."/>
        </authorList>
    </citation>
    <scope>NUCLEOTIDE SEQUENCE [LARGE SCALE GENOMIC DNA]</scope>
    <source>
        <strain evidence="9 10">DSM 6770</strain>
    </source>
</reference>
<keyword evidence="6 7" id="KW-0472">Membrane</keyword>
<keyword evidence="5 7" id="KW-1133">Transmembrane helix</keyword>
<dbReference type="EMBL" id="SOBR01000002">
    <property type="protein sequence ID" value="TDU23539.1"/>
    <property type="molecule type" value="Genomic_DNA"/>
</dbReference>
<evidence type="ECO:0000256" key="6">
    <source>
        <dbReference type="ARBA" id="ARBA00023136"/>
    </source>
</evidence>
<evidence type="ECO:0000313" key="9">
    <source>
        <dbReference type="EMBL" id="TDU23539.1"/>
    </source>
</evidence>
<keyword evidence="10" id="KW-1185">Reference proteome</keyword>
<dbReference type="PANTHER" id="PTHR33362:SF4">
    <property type="entry name" value="2,3-DIKETO-L-GULONATE TRAP TRANSPORTER LARGE PERMEASE PROTEIN YIAN"/>
    <property type="match status" value="1"/>
</dbReference>
<feature type="transmembrane region" description="Helical" evidence="7">
    <location>
        <begin position="44"/>
        <end position="64"/>
    </location>
</feature>
<dbReference type="Pfam" id="PF06808">
    <property type="entry name" value="DctM"/>
    <property type="match status" value="1"/>
</dbReference>
<feature type="transmembrane region" description="Helical" evidence="7">
    <location>
        <begin position="240"/>
        <end position="258"/>
    </location>
</feature>
<feature type="domain" description="TRAP C4-dicarboxylate transport system permease DctM subunit" evidence="8">
    <location>
        <begin position="7"/>
        <end position="415"/>
    </location>
</feature>
<protein>
    <recommendedName>
        <fullName evidence="7">TRAP transporter large permease protein</fullName>
    </recommendedName>
</protein>
<comment type="function">
    <text evidence="7">Part of the tripartite ATP-independent periplasmic (TRAP) transport system.</text>
</comment>
<evidence type="ECO:0000256" key="7">
    <source>
        <dbReference type="RuleBase" id="RU369079"/>
    </source>
</evidence>
<comment type="subcellular location">
    <subcellularLocation>
        <location evidence="1 7">Cell inner membrane</location>
        <topology evidence="1 7">Multi-pass membrane protein</topology>
    </subcellularLocation>
</comment>
<evidence type="ECO:0000256" key="5">
    <source>
        <dbReference type="ARBA" id="ARBA00022989"/>
    </source>
</evidence>
<feature type="transmembrane region" description="Helical" evidence="7">
    <location>
        <begin position="111"/>
        <end position="131"/>
    </location>
</feature>
<proteinExistence type="inferred from homology"/>
<feature type="transmembrane region" description="Helical" evidence="7">
    <location>
        <begin position="354"/>
        <end position="379"/>
    </location>
</feature>
<sequence>MMVVVFLAVLFSLMLIGMPIAFAMLSSAVVMMWTQDMFNVSTLAEYFITGANSFALMAIPFFILTGEIMNAGGVSKRIVDFASSLVGHVKGGLGYVAIVAGVIFAGLSGSAVADTAALGSILIPMMVAQGYEKKRSTALVASVGIVGTVIPPSIPLILYGVVGGVSITGLFMGGIVPGILMAIGMTFTWWLVARKADTKRLERANWQARLHSFKRAFWALLLPLIIIVGLRGGVFTPTEAGVVAAVYALLISLCYREIRLTQLFDVLTNTAKTTAIVMLIASAAIVTAYAITVAQVPSQIAAGLTSITDSPTLMLLIIMVILLLFGCVMDMTPAVLIFAPVLIPVVEQVGIDPIYFGVVMIINLSIGLITPPVGTVLYVGCSISRISIIDISRGIWPMLLMYVAILFALILFPEIVTYPLSILHNG</sequence>
<evidence type="ECO:0000256" key="1">
    <source>
        <dbReference type="ARBA" id="ARBA00004429"/>
    </source>
</evidence>
<dbReference type="PIRSF" id="PIRSF006066">
    <property type="entry name" value="HI0050"/>
    <property type="match status" value="1"/>
</dbReference>
<dbReference type="Proteomes" id="UP000295380">
    <property type="component" value="Unassembled WGS sequence"/>
</dbReference>
<evidence type="ECO:0000256" key="3">
    <source>
        <dbReference type="ARBA" id="ARBA00022519"/>
    </source>
</evidence>
<evidence type="ECO:0000259" key="8">
    <source>
        <dbReference type="Pfam" id="PF06808"/>
    </source>
</evidence>
<dbReference type="InterPro" id="IPR010656">
    <property type="entry name" value="DctM"/>
</dbReference>
<gene>
    <name evidence="9" type="ORF">C8E00_10226</name>
</gene>
<evidence type="ECO:0000256" key="2">
    <source>
        <dbReference type="ARBA" id="ARBA00022475"/>
    </source>
</evidence>
<comment type="subunit">
    <text evidence="7">The complex comprises the extracytoplasmic solute receptor protein and the two transmembrane proteins.</text>
</comment>
<keyword evidence="4 7" id="KW-0812">Transmembrane</keyword>
<name>A0A4R7NS93_9GAMM</name>
<organism evidence="9 10">
    <name type="scientific">Chromohalobacter marismortui</name>
    <dbReference type="NCBI Taxonomy" id="42055"/>
    <lineage>
        <taxon>Bacteria</taxon>
        <taxon>Pseudomonadati</taxon>
        <taxon>Pseudomonadota</taxon>
        <taxon>Gammaproteobacteria</taxon>
        <taxon>Oceanospirillales</taxon>
        <taxon>Halomonadaceae</taxon>
        <taxon>Chromohalobacter</taxon>
    </lineage>
</organism>
<dbReference type="RefSeq" id="WP_133694618.1">
    <property type="nucleotide sequence ID" value="NZ_SOBR01000002.1"/>
</dbReference>
<feature type="transmembrane region" description="Helical" evidence="7">
    <location>
        <begin position="213"/>
        <end position="234"/>
    </location>
</feature>
<evidence type="ECO:0000256" key="4">
    <source>
        <dbReference type="ARBA" id="ARBA00022692"/>
    </source>
</evidence>
<feature type="transmembrane region" description="Helical" evidence="7">
    <location>
        <begin position="270"/>
        <end position="292"/>
    </location>
</feature>
<dbReference type="OrthoDB" id="9796052at2"/>
<dbReference type="PANTHER" id="PTHR33362">
    <property type="entry name" value="SIALIC ACID TRAP TRANSPORTER PERMEASE PROTEIN SIAT-RELATED"/>
    <property type="match status" value="1"/>
</dbReference>
<dbReference type="InterPro" id="IPR004681">
    <property type="entry name" value="TRAP_DctM"/>
</dbReference>
<keyword evidence="2" id="KW-1003">Cell membrane</keyword>
<evidence type="ECO:0000313" key="10">
    <source>
        <dbReference type="Proteomes" id="UP000295380"/>
    </source>
</evidence>
<feature type="transmembrane region" description="Helical" evidence="7">
    <location>
        <begin position="312"/>
        <end position="342"/>
    </location>
</feature>
<comment type="caution">
    <text evidence="9">The sequence shown here is derived from an EMBL/GenBank/DDBJ whole genome shotgun (WGS) entry which is preliminary data.</text>
</comment>
<dbReference type="NCBIfam" id="TIGR00786">
    <property type="entry name" value="dctM"/>
    <property type="match status" value="1"/>
</dbReference>
<keyword evidence="7" id="KW-0813">Transport</keyword>
<feature type="transmembrane region" description="Helical" evidence="7">
    <location>
        <begin position="138"/>
        <end position="161"/>
    </location>
</feature>
<keyword evidence="3 7" id="KW-0997">Cell inner membrane</keyword>
<dbReference type="AlphaFoldDB" id="A0A4R7NS93"/>
<feature type="transmembrane region" description="Helical" evidence="7">
    <location>
        <begin position="399"/>
        <end position="420"/>
    </location>
</feature>
<feature type="transmembrane region" description="Helical" evidence="7">
    <location>
        <begin position="85"/>
        <end position="105"/>
    </location>
</feature>
<feature type="transmembrane region" description="Helical" evidence="7">
    <location>
        <begin position="167"/>
        <end position="192"/>
    </location>
</feature>
<accession>A0A4R7NS93</accession>
<comment type="similarity">
    <text evidence="7">Belongs to the TRAP transporter large permease family.</text>
</comment>
<dbReference type="GO" id="GO:0005886">
    <property type="term" value="C:plasma membrane"/>
    <property type="evidence" value="ECO:0007669"/>
    <property type="project" value="UniProtKB-SubCell"/>
</dbReference>